<feature type="region of interest" description="Disordered" evidence="6">
    <location>
        <begin position="530"/>
        <end position="592"/>
    </location>
</feature>
<feature type="transmembrane region" description="Helical" evidence="7">
    <location>
        <begin position="323"/>
        <end position="342"/>
    </location>
</feature>
<dbReference type="PANTHER" id="PTHR22911:SF6">
    <property type="entry name" value="SOLUTE CARRIER FAMILY 35 MEMBER G1"/>
    <property type="match status" value="1"/>
</dbReference>
<evidence type="ECO:0000256" key="2">
    <source>
        <dbReference type="ARBA" id="ARBA00007635"/>
    </source>
</evidence>
<dbReference type="EMBL" id="BDRX01000007">
    <property type="protein sequence ID" value="GBF88988.1"/>
    <property type="molecule type" value="Genomic_DNA"/>
</dbReference>
<keyword evidence="5 7" id="KW-0472">Membrane</keyword>
<dbReference type="SUPFAM" id="SSF103481">
    <property type="entry name" value="Multidrug resistance efflux transporter EmrE"/>
    <property type="match status" value="2"/>
</dbReference>
<evidence type="ECO:0000256" key="6">
    <source>
        <dbReference type="SAM" id="MobiDB-lite"/>
    </source>
</evidence>
<accession>A0A2V0NN56</accession>
<dbReference type="InterPro" id="IPR000620">
    <property type="entry name" value="EamA_dom"/>
</dbReference>
<feature type="compositionally biased region" description="Low complexity" evidence="6">
    <location>
        <begin position="16"/>
        <end position="32"/>
    </location>
</feature>
<feature type="transmembrane region" description="Helical" evidence="7">
    <location>
        <begin position="262"/>
        <end position="282"/>
    </location>
</feature>
<comment type="subcellular location">
    <subcellularLocation>
        <location evidence="1">Membrane</location>
        <topology evidence="1">Multi-pass membrane protein</topology>
    </subcellularLocation>
</comment>
<dbReference type="Pfam" id="PF00892">
    <property type="entry name" value="EamA"/>
    <property type="match status" value="2"/>
</dbReference>
<feature type="domain" description="EamA" evidence="8">
    <location>
        <begin position="75"/>
        <end position="208"/>
    </location>
</feature>
<dbReference type="InParanoid" id="A0A2V0NN56"/>
<evidence type="ECO:0000256" key="7">
    <source>
        <dbReference type="SAM" id="Phobius"/>
    </source>
</evidence>
<feature type="transmembrane region" description="Helical" evidence="7">
    <location>
        <begin position="77"/>
        <end position="97"/>
    </location>
</feature>
<evidence type="ECO:0000256" key="4">
    <source>
        <dbReference type="ARBA" id="ARBA00022989"/>
    </source>
</evidence>
<organism evidence="9 10">
    <name type="scientific">Raphidocelis subcapitata</name>
    <dbReference type="NCBI Taxonomy" id="307507"/>
    <lineage>
        <taxon>Eukaryota</taxon>
        <taxon>Viridiplantae</taxon>
        <taxon>Chlorophyta</taxon>
        <taxon>core chlorophytes</taxon>
        <taxon>Chlorophyceae</taxon>
        <taxon>CS clade</taxon>
        <taxon>Sphaeropleales</taxon>
        <taxon>Selenastraceae</taxon>
        <taxon>Raphidocelis</taxon>
    </lineage>
</organism>
<feature type="domain" description="EamA" evidence="8">
    <location>
        <begin position="231"/>
        <end position="365"/>
    </location>
</feature>
<dbReference type="OrthoDB" id="306876at2759"/>
<reference evidence="9 10" key="1">
    <citation type="journal article" date="2018" name="Sci. Rep.">
        <title>Raphidocelis subcapitata (=Pseudokirchneriella subcapitata) provides an insight into genome evolution and environmental adaptations in the Sphaeropleales.</title>
        <authorList>
            <person name="Suzuki S."/>
            <person name="Yamaguchi H."/>
            <person name="Nakajima N."/>
            <person name="Kawachi M."/>
        </authorList>
    </citation>
    <scope>NUCLEOTIDE SEQUENCE [LARGE SCALE GENOMIC DNA]</scope>
    <source>
        <strain evidence="9 10">NIES-35</strain>
    </source>
</reference>
<evidence type="ECO:0000259" key="8">
    <source>
        <dbReference type="Pfam" id="PF00892"/>
    </source>
</evidence>
<sequence length="592" mass="58891">MFALRPPGGGSEDAAPLLEPGSAESSSGAGPLPAAPAPRGKTRLANVSGFNQPPPKAEFSTHAAIASLWQAFWNSGLSCAAVAYVIFSISAFCVKLTHGHVPVLELCLVRSTLSFTLSVLLMWRLRMYPMFGHRKNAPLLVARGVCGAVSMGAYYVSLQLLPLGDAVTIGLIQPPLTAVASRVLLGEPLGARGALGCVVGLAGVALIMQPPFLFHTTSAAASGGAASARMFGAAMGIAAAVLSSGSCLAIRKLGNAEQAPVIAMAFHTATMALSVLPLALGWPQRAMLPTGRDAGLLVAVAVTSFSAQLLLTRGLQRSAAARVSAVSFSQVIYAYLLSAVVFHDSIGIVSVAGVALTLVGVALVVLRHGPRAAAGPSAAAQLKQQKTMGGAQQQDGGGAPSGLAEPQPLAQAPSLSRALAQQPSFRKLASVGRASMGRVAEGGSTLLRQLSSAASAQLDSAPSMRAADFAVAAEGVCGPCIAVMAASMAAYDAFGGSGGAPAEGGGPEGGAAAAALAAAGAAEAVAAALGEASGPPPGEGERLIPAGTVPSDSVAAAGGEAAGQLGSHTMQQPPAPQRPAPRMSSHLSGDLL</sequence>
<dbReference type="Proteomes" id="UP000247498">
    <property type="component" value="Unassembled WGS sequence"/>
</dbReference>
<feature type="transmembrane region" description="Helical" evidence="7">
    <location>
        <begin position="230"/>
        <end position="250"/>
    </location>
</feature>
<gene>
    <name evidence="9" type="ORF">Rsub_01487</name>
</gene>
<feature type="transmembrane region" description="Helical" evidence="7">
    <location>
        <begin position="137"/>
        <end position="157"/>
    </location>
</feature>
<feature type="region of interest" description="Disordered" evidence="6">
    <location>
        <begin position="1"/>
        <end position="37"/>
    </location>
</feature>
<evidence type="ECO:0000256" key="1">
    <source>
        <dbReference type="ARBA" id="ARBA00004141"/>
    </source>
</evidence>
<comment type="caution">
    <text evidence="9">The sequence shown here is derived from an EMBL/GenBank/DDBJ whole genome shotgun (WGS) entry which is preliminary data.</text>
</comment>
<comment type="similarity">
    <text evidence="2">Belongs to the drug/metabolite transporter (DMT) superfamily. Plant drug/metabolite exporter (P-DME) (TC 2.A.7.4) family.</text>
</comment>
<dbReference type="InterPro" id="IPR037185">
    <property type="entry name" value="EmrE-like"/>
</dbReference>
<keyword evidence="3 7" id="KW-0812">Transmembrane</keyword>
<feature type="transmembrane region" description="Helical" evidence="7">
    <location>
        <begin position="294"/>
        <end position="311"/>
    </location>
</feature>
<dbReference type="PANTHER" id="PTHR22911">
    <property type="entry name" value="ACYL-MALONYL CONDENSING ENZYME-RELATED"/>
    <property type="match status" value="1"/>
</dbReference>
<evidence type="ECO:0000256" key="5">
    <source>
        <dbReference type="ARBA" id="ARBA00023136"/>
    </source>
</evidence>
<dbReference type="AlphaFoldDB" id="A0A2V0NN56"/>
<keyword evidence="4 7" id="KW-1133">Transmembrane helix</keyword>
<proteinExistence type="inferred from homology"/>
<feature type="transmembrane region" description="Helical" evidence="7">
    <location>
        <begin position="192"/>
        <end position="210"/>
    </location>
</feature>
<keyword evidence="10" id="KW-1185">Reference proteome</keyword>
<name>A0A2V0NN56_9CHLO</name>
<protein>
    <recommendedName>
        <fullName evidence="8">EamA domain-containing protein</fullName>
    </recommendedName>
</protein>
<dbReference type="GO" id="GO:0016020">
    <property type="term" value="C:membrane"/>
    <property type="evidence" value="ECO:0007669"/>
    <property type="project" value="UniProtKB-SubCell"/>
</dbReference>
<evidence type="ECO:0000313" key="10">
    <source>
        <dbReference type="Proteomes" id="UP000247498"/>
    </source>
</evidence>
<evidence type="ECO:0000313" key="9">
    <source>
        <dbReference type="EMBL" id="GBF88988.1"/>
    </source>
</evidence>
<feature type="transmembrane region" description="Helical" evidence="7">
    <location>
        <begin position="348"/>
        <end position="366"/>
    </location>
</feature>
<feature type="region of interest" description="Disordered" evidence="6">
    <location>
        <begin position="376"/>
        <end position="408"/>
    </location>
</feature>
<evidence type="ECO:0000256" key="3">
    <source>
        <dbReference type="ARBA" id="ARBA00022692"/>
    </source>
</evidence>
<feature type="transmembrane region" description="Helical" evidence="7">
    <location>
        <begin position="103"/>
        <end position="125"/>
    </location>
</feature>
<dbReference type="FunCoup" id="A0A2V0NN56">
    <property type="interactions" value="672"/>
</dbReference>